<evidence type="ECO:0000313" key="3">
    <source>
        <dbReference type="Proteomes" id="UP001597314"/>
    </source>
</evidence>
<proteinExistence type="predicted"/>
<sequence length="255" mass="26442">MALRPTDPGQLALGLEHPESFSRDDFLESPSNAAALALVDRWPDWPARGLVLAGPAGAGKSHLAAIWAERAGARLLPAAALTEAGVPDALSAGALVIEDVTPAVDAVALFHLLNLARAQGAFLLLTVATPPAGWTLRLPDLHSRLRAMPVVQIAAPDAALLRAVLVKLFADRQLAVDEGLLTYVERRIERSLATARAVVAALDQEGLRRKRPVTRALAVEVLGRAEGAGADAESEGASRPDGSGGADRADGPGVG</sequence>
<dbReference type="Gene3D" id="1.10.8.60">
    <property type="match status" value="1"/>
</dbReference>
<dbReference type="EMBL" id="JBHUIW010000002">
    <property type="protein sequence ID" value="MFD2180929.1"/>
    <property type="molecule type" value="Genomic_DNA"/>
</dbReference>
<dbReference type="RefSeq" id="WP_378476130.1">
    <property type="nucleotide sequence ID" value="NZ_JBHUIW010000002.1"/>
</dbReference>
<dbReference type="Proteomes" id="UP001597314">
    <property type="component" value="Unassembled WGS sequence"/>
</dbReference>
<dbReference type="PANTHER" id="PTHR30050:SF5">
    <property type="entry name" value="DNAA REGULATORY INACTIVATOR HDA"/>
    <property type="match status" value="1"/>
</dbReference>
<dbReference type="InterPro" id="IPR027417">
    <property type="entry name" value="P-loop_NTPase"/>
</dbReference>
<name>A0ABW5ADI8_9BRAD</name>
<organism evidence="2 3">
    <name type="scientific">Rhodoplanes azumiensis</name>
    <dbReference type="NCBI Taxonomy" id="1897628"/>
    <lineage>
        <taxon>Bacteria</taxon>
        <taxon>Pseudomonadati</taxon>
        <taxon>Pseudomonadota</taxon>
        <taxon>Alphaproteobacteria</taxon>
        <taxon>Hyphomicrobiales</taxon>
        <taxon>Nitrobacteraceae</taxon>
        <taxon>Rhodoplanes</taxon>
    </lineage>
</organism>
<reference evidence="3" key="1">
    <citation type="journal article" date="2019" name="Int. J. Syst. Evol. Microbiol.">
        <title>The Global Catalogue of Microorganisms (GCM) 10K type strain sequencing project: providing services to taxonomists for standard genome sequencing and annotation.</title>
        <authorList>
            <consortium name="The Broad Institute Genomics Platform"/>
            <consortium name="The Broad Institute Genome Sequencing Center for Infectious Disease"/>
            <person name="Wu L."/>
            <person name="Ma J."/>
        </authorList>
    </citation>
    <scope>NUCLEOTIDE SEQUENCE [LARGE SCALE GENOMIC DNA]</scope>
    <source>
        <strain evidence="3">CGMCC 1.6774</strain>
    </source>
</reference>
<keyword evidence="3" id="KW-1185">Reference proteome</keyword>
<dbReference type="PANTHER" id="PTHR30050">
    <property type="entry name" value="CHROMOSOMAL REPLICATION INITIATOR PROTEIN DNAA"/>
    <property type="match status" value="1"/>
</dbReference>
<evidence type="ECO:0000313" key="2">
    <source>
        <dbReference type="EMBL" id="MFD2180929.1"/>
    </source>
</evidence>
<evidence type="ECO:0000256" key="1">
    <source>
        <dbReference type="SAM" id="MobiDB-lite"/>
    </source>
</evidence>
<dbReference type="Gene3D" id="3.40.50.300">
    <property type="entry name" value="P-loop containing nucleotide triphosphate hydrolases"/>
    <property type="match status" value="1"/>
</dbReference>
<gene>
    <name evidence="2" type="ORF">ACFSOX_02085</name>
</gene>
<comment type="caution">
    <text evidence="2">The sequence shown here is derived from an EMBL/GenBank/DDBJ whole genome shotgun (WGS) entry which is preliminary data.</text>
</comment>
<feature type="region of interest" description="Disordered" evidence="1">
    <location>
        <begin position="226"/>
        <end position="255"/>
    </location>
</feature>
<protein>
    <submittedName>
        <fullName evidence="2">Chromosomal replication initiator DnaA</fullName>
    </submittedName>
</protein>
<accession>A0ABW5ADI8</accession>
<feature type="compositionally biased region" description="Low complexity" evidence="1">
    <location>
        <begin position="226"/>
        <end position="239"/>
    </location>
</feature>
<dbReference type="SUPFAM" id="SSF52540">
    <property type="entry name" value="P-loop containing nucleoside triphosphate hydrolases"/>
    <property type="match status" value="1"/>
</dbReference>